<dbReference type="PANTHER" id="PTHR11903">
    <property type="entry name" value="PROSTAGLANDIN G/H SYNTHASE"/>
    <property type="match status" value="1"/>
</dbReference>
<dbReference type="PRINTS" id="PR00457">
    <property type="entry name" value="ANPEROXIDASE"/>
</dbReference>
<dbReference type="GO" id="GO:0016705">
    <property type="term" value="F:oxidoreductase activity, acting on paired donors, with incorporation or reduction of molecular oxygen"/>
    <property type="evidence" value="ECO:0007669"/>
    <property type="project" value="InterPro"/>
</dbReference>
<comment type="caution">
    <text evidence="7">The sequence shown here is derived from an EMBL/GenBank/DDBJ whole genome shotgun (WGS) entry which is preliminary data.</text>
</comment>
<dbReference type="InterPro" id="IPR037120">
    <property type="entry name" value="Haem_peroxidase_sf_animal"/>
</dbReference>
<gene>
    <name evidence="7" type="ORF">ETB97_010241</name>
</gene>
<evidence type="ECO:0000256" key="1">
    <source>
        <dbReference type="ARBA" id="ARBA00011881"/>
    </source>
</evidence>
<evidence type="ECO:0000313" key="8">
    <source>
        <dbReference type="Proteomes" id="UP000541154"/>
    </source>
</evidence>
<name>A0A8H6AA69_PETAA</name>
<dbReference type="GO" id="GO:0004497">
    <property type="term" value="F:monooxygenase activity"/>
    <property type="evidence" value="ECO:0007669"/>
    <property type="project" value="InterPro"/>
</dbReference>
<dbReference type="PROSITE" id="PS50292">
    <property type="entry name" value="PEROXIDASE_3"/>
    <property type="match status" value="1"/>
</dbReference>
<comment type="subunit">
    <text evidence="1">Homotetramer.</text>
</comment>
<keyword evidence="2" id="KW-0479">Metal-binding</keyword>
<dbReference type="Proteomes" id="UP000541154">
    <property type="component" value="Unassembled WGS sequence"/>
</dbReference>
<dbReference type="Gene3D" id="1.10.640.10">
    <property type="entry name" value="Haem peroxidase domain superfamily, animal type"/>
    <property type="match status" value="1"/>
</dbReference>
<evidence type="ECO:0000256" key="5">
    <source>
        <dbReference type="ARBA" id="ARBA00023004"/>
    </source>
</evidence>
<dbReference type="SUPFAM" id="SSF48113">
    <property type="entry name" value="Heme-dependent peroxidases"/>
    <property type="match status" value="1"/>
</dbReference>
<dbReference type="GO" id="GO:0006979">
    <property type="term" value="P:response to oxidative stress"/>
    <property type="evidence" value="ECO:0007669"/>
    <property type="project" value="InterPro"/>
</dbReference>
<dbReference type="InterPro" id="IPR010255">
    <property type="entry name" value="Haem_peroxidase_sf"/>
</dbReference>
<dbReference type="GO" id="GO:0051213">
    <property type="term" value="F:dioxygenase activity"/>
    <property type="evidence" value="ECO:0007669"/>
    <property type="project" value="UniProtKB-KW"/>
</dbReference>
<keyword evidence="3" id="KW-0223">Dioxygenase</keyword>
<dbReference type="InterPro" id="IPR036396">
    <property type="entry name" value="Cyt_P450_sf"/>
</dbReference>
<dbReference type="InterPro" id="IPR050783">
    <property type="entry name" value="Oxylipin_biosynth_metab"/>
</dbReference>
<organism evidence="7 8">
    <name type="scientific">Petromyces alliaceus</name>
    <name type="common">Aspergillus alliaceus</name>
    <dbReference type="NCBI Taxonomy" id="209559"/>
    <lineage>
        <taxon>Eukaryota</taxon>
        <taxon>Fungi</taxon>
        <taxon>Dikarya</taxon>
        <taxon>Ascomycota</taxon>
        <taxon>Pezizomycotina</taxon>
        <taxon>Eurotiomycetes</taxon>
        <taxon>Eurotiomycetidae</taxon>
        <taxon>Eurotiales</taxon>
        <taxon>Aspergillaceae</taxon>
        <taxon>Aspergillus</taxon>
        <taxon>Aspergillus subgen. Circumdati</taxon>
    </lineage>
</organism>
<dbReference type="SUPFAM" id="SSF48264">
    <property type="entry name" value="Cytochrome P450"/>
    <property type="match status" value="1"/>
</dbReference>
<keyword evidence="4" id="KW-0560">Oxidoreductase</keyword>
<dbReference type="AlphaFoldDB" id="A0A8H6AA69"/>
<evidence type="ECO:0000256" key="6">
    <source>
        <dbReference type="SAM" id="MobiDB-lite"/>
    </source>
</evidence>
<reference evidence="7 8" key="1">
    <citation type="submission" date="2019-04" db="EMBL/GenBank/DDBJ databases">
        <title>Aspergillus burnettii sp. nov., novel species from soil in southeast Queensland.</title>
        <authorList>
            <person name="Gilchrist C.L.M."/>
            <person name="Pitt J.I."/>
            <person name="Lange L."/>
            <person name="Lacey H.J."/>
            <person name="Vuong D."/>
            <person name="Midgley D.J."/>
            <person name="Greenfield P."/>
            <person name="Bradbury M."/>
            <person name="Lacey E."/>
            <person name="Busk P.K."/>
            <person name="Pilgaard B."/>
            <person name="Chooi Y.H."/>
            <person name="Piggott A.M."/>
        </authorList>
    </citation>
    <scope>NUCLEOTIDE SEQUENCE [LARGE SCALE GENOMIC DNA]</scope>
    <source>
        <strain evidence="7 8">FRR 5400</strain>
    </source>
</reference>
<dbReference type="GO" id="GO:0020037">
    <property type="term" value="F:heme binding"/>
    <property type="evidence" value="ECO:0007669"/>
    <property type="project" value="InterPro"/>
</dbReference>
<evidence type="ECO:0000313" key="7">
    <source>
        <dbReference type="EMBL" id="KAF5863361.1"/>
    </source>
</evidence>
<dbReference type="Gene3D" id="1.10.630.10">
    <property type="entry name" value="Cytochrome P450"/>
    <property type="match status" value="1"/>
</dbReference>
<accession>A0A8H6AA69</accession>
<keyword evidence="5" id="KW-0408">Iron</keyword>
<protein>
    <recommendedName>
        <fullName evidence="9">Heme peroxidase</fullName>
    </recommendedName>
</protein>
<proteinExistence type="predicted"/>
<dbReference type="GO" id="GO:0006631">
    <property type="term" value="P:fatty acid metabolic process"/>
    <property type="evidence" value="ECO:0007669"/>
    <property type="project" value="UniProtKB-ARBA"/>
</dbReference>
<dbReference type="InterPro" id="IPR001128">
    <property type="entry name" value="Cyt_P450"/>
</dbReference>
<dbReference type="Pfam" id="PF00067">
    <property type="entry name" value="p450"/>
    <property type="match status" value="1"/>
</dbReference>
<dbReference type="GO" id="GO:0005506">
    <property type="term" value="F:iron ion binding"/>
    <property type="evidence" value="ECO:0007669"/>
    <property type="project" value="InterPro"/>
</dbReference>
<sequence>MRGLPDAEASSSRPTSAQVSQLHNGHARKLSINHHQQDHEYPRKPSMQDMSPEQGGMVDSFKKYAALIQAARRPLPTETGDGSYIKDDSEHGSIWEDLRALKLQDVNTLKNVVENKASGQVVDDKTMLMERVIQLVAKLPTDSNTRVKLTHMFLGELWNSLPHPPLSSVSKILGPDGSYNNPAMPWLGAANTEYARTIEPSKVRPASFPDPGLIFDSLFARDTFKPHPNRVSSIFFTWASLIIHDIFQTGYPNQNINKTSSYLDLSILYGDNQDEQNMMRTFKDGKIKPDCFSEPRLLALPAASGVILVMLNRFHNYVVEQLATINENGRFTQPPDDILDPVEARAAWDKYDNDLFQTGRLVTCGLYINITLYDYLRTIINLNRTDSTWSLDPREHTEHDRVPMALGNQCSVEFDLAYRWHSTISRKDEAWTEKAYQAIVGKPGETATLEDLMGGMRFAMDLPKDPSKREFASLKRQADGKFRDEDLVDILTRAIEEVSGSFGARNVPKVLRSVEILGIEQARKWNVGSLNEFRKFFDLKPYQSFEEINSDPEVADQLRHLYEHPDYVELYPGIVAEEPKEPMIPGVGIAPGYTVSRAVLSDAVALVRGDRFYTKDYNARNLTNWGFTETHYELDTNQGCVFYKLALRAFPQWFKQDSIYVHYPMTVPSENRTIMRALGREEDYSWDRPAYIPPRTEIFDYANVRRILEDSSNFRVTWGEATGYVLGKGGWDFMLSGDSPFHANQRQTMAQSLYRSQWHEAVKEFYLEITEQLVAEKSCRVGNVNQVDISRDVGNLAHVHFAANVFSLPLKSKDHPHGILTEHEMYLIMAAIFTAIFFDVDPSKSFPLRHKAREAAQKLGPIVEANVKAVGSSSFLSSLVDGVRVNRNALSDYGVHMVRRLLESGLDPYEVTWSQILPTAVAMVPNQAQVFTQIMDYYLSDKGKKHLPNINQLAKDDSPETDEMLLRYVMEAIRLNGIFGSYRKSQTYLTLDDKNHMVQIKPGDTVFVSFVDANRNPKVFPNPDEVDLNRPMESYIHYGVGPHTCLGGEASKVALTAMLRVVGRLDNLRRAPGGQGELKKIPRPNKFYSYMREDETSFWPFPMTWKVHYDAMSNNANIIRVMKPFKGGLEAVNAISQKLGAWLSAG</sequence>
<evidence type="ECO:0000256" key="2">
    <source>
        <dbReference type="ARBA" id="ARBA00022723"/>
    </source>
</evidence>
<evidence type="ECO:0000256" key="4">
    <source>
        <dbReference type="ARBA" id="ARBA00023002"/>
    </source>
</evidence>
<feature type="compositionally biased region" description="Polar residues" evidence="6">
    <location>
        <begin position="9"/>
        <end position="23"/>
    </location>
</feature>
<dbReference type="CDD" id="cd09817">
    <property type="entry name" value="linoleate_diol_synthase_like"/>
    <property type="match status" value="1"/>
</dbReference>
<evidence type="ECO:0000256" key="3">
    <source>
        <dbReference type="ARBA" id="ARBA00022964"/>
    </source>
</evidence>
<dbReference type="PANTHER" id="PTHR11903:SF13">
    <property type="entry name" value="LINOLEATE 10R-LIPOXYGENASE"/>
    <property type="match status" value="1"/>
</dbReference>
<feature type="region of interest" description="Disordered" evidence="6">
    <location>
        <begin position="1"/>
        <end position="56"/>
    </location>
</feature>
<dbReference type="InterPro" id="IPR034812">
    <property type="entry name" value="Ppo-like_N"/>
</dbReference>
<dbReference type="CDD" id="cd20612">
    <property type="entry name" value="CYP_LDS-like_C"/>
    <property type="match status" value="1"/>
</dbReference>
<dbReference type="EMBL" id="SPNV01000053">
    <property type="protein sequence ID" value="KAF5863361.1"/>
    <property type="molecule type" value="Genomic_DNA"/>
</dbReference>
<keyword evidence="8" id="KW-1185">Reference proteome</keyword>
<evidence type="ECO:0008006" key="9">
    <source>
        <dbReference type="Google" id="ProtNLM"/>
    </source>
</evidence>
<dbReference type="Pfam" id="PF03098">
    <property type="entry name" value="An_peroxidase"/>
    <property type="match status" value="2"/>
</dbReference>
<dbReference type="GO" id="GO:0004601">
    <property type="term" value="F:peroxidase activity"/>
    <property type="evidence" value="ECO:0007669"/>
    <property type="project" value="InterPro"/>
</dbReference>
<dbReference type="InterPro" id="IPR019791">
    <property type="entry name" value="Haem_peroxidase_animal"/>
</dbReference>